<dbReference type="Proteomes" id="UP000199092">
    <property type="component" value="Chromosome I"/>
</dbReference>
<organism evidence="1 2">
    <name type="scientific">Friedmanniella luteola</name>
    <dbReference type="NCBI Taxonomy" id="546871"/>
    <lineage>
        <taxon>Bacteria</taxon>
        <taxon>Bacillati</taxon>
        <taxon>Actinomycetota</taxon>
        <taxon>Actinomycetes</taxon>
        <taxon>Propionibacteriales</taxon>
        <taxon>Nocardioidaceae</taxon>
        <taxon>Friedmanniella</taxon>
    </lineage>
</organism>
<reference evidence="1 2" key="1">
    <citation type="submission" date="2016-10" db="EMBL/GenBank/DDBJ databases">
        <authorList>
            <person name="de Groot N.N."/>
        </authorList>
    </citation>
    <scope>NUCLEOTIDE SEQUENCE [LARGE SCALE GENOMIC DNA]</scope>
    <source>
        <strain evidence="1 2">DSM 21741</strain>
    </source>
</reference>
<accession>A0A1H1RIE9</accession>
<dbReference type="EMBL" id="LT629749">
    <property type="protein sequence ID" value="SDS35514.1"/>
    <property type="molecule type" value="Genomic_DNA"/>
</dbReference>
<proteinExistence type="predicted"/>
<gene>
    <name evidence="1" type="ORF">SAMN04488543_1568</name>
</gene>
<protein>
    <submittedName>
        <fullName evidence="1">Uncharacterized protein</fullName>
    </submittedName>
</protein>
<keyword evidence="2" id="KW-1185">Reference proteome</keyword>
<sequence length="63" mass="7062">MEPRLPSLKDARSIGALVEGYDADPAEVRAWFPLHAAELWFAEAGPPEYLHQLTERLTRGPAF</sequence>
<name>A0A1H1RIE9_9ACTN</name>
<evidence type="ECO:0000313" key="2">
    <source>
        <dbReference type="Proteomes" id="UP000199092"/>
    </source>
</evidence>
<evidence type="ECO:0000313" key="1">
    <source>
        <dbReference type="EMBL" id="SDS35514.1"/>
    </source>
</evidence>
<dbReference type="AlphaFoldDB" id="A0A1H1RIE9"/>